<sequence>MTATQPQQSNNGPVATQYPGAPACKTSSSAFQRAAGWTQTPRPLASETCRYCGIREGREAFFHSWGGLVGLGLIRKM</sequence>
<dbReference type="AlphaFoldDB" id="E5ABA1"/>
<dbReference type="VEuPathDB" id="FungiDB:LEMA_uP020720.1"/>
<evidence type="ECO:0000313" key="2">
    <source>
        <dbReference type="EMBL" id="CBY00942.1"/>
    </source>
</evidence>
<feature type="compositionally biased region" description="Polar residues" evidence="1">
    <location>
        <begin position="1"/>
        <end position="14"/>
    </location>
</feature>
<organism evidence="3">
    <name type="scientific">Leptosphaeria maculans (strain JN3 / isolate v23.1.3 / race Av1-4-5-6-7-8)</name>
    <name type="common">Blackleg fungus</name>
    <name type="synonym">Phoma lingam</name>
    <dbReference type="NCBI Taxonomy" id="985895"/>
    <lineage>
        <taxon>Eukaryota</taxon>
        <taxon>Fungi</taxon>
        <taxon>Dikarya</taxon>
        <taxon>Ascomycota</taxon>
        <taxon>Pezizomycotina</taxon>
        <taxon>Dothideomycetes</taxon>
        <taxon>Pleosporomycetidae</taxon>
        <taxon>Pleosporales</taxon>
        <taxon>Pleosporineae</taxon>
        <taxon>Leptosphaeriaceae</taxon>
        <taxon>Plenodomus</taxon>
        <taxon>Plenodomus lingam/Leptosphaeria maculans species complex</taxon>
    </lineage>
</organism>
<evidence type="ECO:0000256" key="1">
    <source>
        <dbReference type="SAM" id="MobiDB-lite"/>
    </source>
</evidence>
<accession>E5ABA1</accession>
<keyword evidence="3" id="KW-1185">Reference proteome</keyword>
<dbReference type="Proteomes" id="UP000002668">
    <property type="component" value="Genome"/>
</dbReference>
<feature type="region of interest" description="Disordered" evidence="1">
    <location>
        <begin position="1"/>
        <end position="20"/>
    </location>
</feature>
<proteinExistence type="predicted"/>
<gene>
    <name evidence="2" type="ORF">LEMA_uP020720.1</name>
</gene>
<name>E5ABA1_LEPMJ</name>
<dbReference type="HOGENOM" id="CLU_2638517_0_0_1"/>
<protein>
    <submittedName>
        <fullName evidence="2">Predicted protein</fullName>
    </submittedName>
</protein>
<evidence type="ECO:0000313" key="3">
    <source>
        <dbReference type="Proteomes" id="UP000002668"/>
    </source>
</evidence>
<reference evidence="3" key="1">
    <citation type="journal article" date="2011" name="Nat. Commun.">
        <title>Effector diversification within compartments of the Leptosphaeria maculans genome affected by Repeat-Induced Point mutations.</title>
        <authorList>
            <person name="Rouxel T."/>
            <person name="Grandaubert J."/>
            <person name="Hane J.K."/>
            <person name="Hoede C."/>
            <person name="van de Wouw A.P."/>
            <person name="Couloux A."/>
            <person name="Dominguez V."/>
            <person name="Anthouard V."/>
            <person name="Bally P."/>
            <person name="Bourras S."/>
            <person name="Cozijnsen A.J."/>
            <person name="Ciuffetti L.M."/>
            <person name="Degrave A."/>
            <person name="Dilmaghani A."/>
            <person name="Duret L."/>
            <person name="Fudal I."/>
            <person name="Goodwin S.B."/>
            <person name="Gout L."/>
            <person name="Glaser N."/>
            <person name="Linglin J."/>
            <person name="Kema G.H.J."/>
            <person name="Lapalu N."/>
            <person name="Lawrence C.B."/>
            <person name="May K."/>
            <person name="Meyer M."/>
            <person name="Ollivier B."/>
            <person name="Poulain J."/>
            <person name="Schoch C.L."/>
            <person name="Simon A."/>
            <person name="Spatafora J.W."/>
            <person name="Stachowiak A."/>
            <person name="Turgeon B.G."/>
            <person name="Tyler B.M."/>
            <person name="Vincent D."/>
            <person name="Weissenbach J."/>
            <person name="Amselem J."/>
            <person name="Quesneville H."/>
            <person name="Oliver R.P."/>
            <person name="Wincker P."/>
            <person name="Balesdent M.-H."/>
            <person name="Howlett B.J."/>
        </authorList>
    </citation>
    <scope>NUCLEOTIDE SEQUENCE [LARGE SCALE GENOMIC DNA]</scope>
    <source>
        <strain evidence="3">JN3 / isolate v23.1.3 / race Av1-4-5-6-7-8</strain>
    </source>
</reference>
<dbReference type="EMBL" id="FP929138">
    <property type="protein sequence ID" value="CBY00942.1"/>
    <property type="molecule type" value="Genomic_DNA"/>
</dbReference>
<dbReference type="InParanoid" id="E5ABA1"/>